<organism evidence="2 3">
    <name type="scientific">Aureobasidium subglaciale (strain EXF-2481)</name>
    <name type="common">Aureobasidium pullulans var. subglaciale</name>
    <dbReference type="NCBI Taxonomy" id="1043005"/>
    <lineage>
        <taxon>Eukaryota</taxon>
        <taxon>Fungi</taxon>
        <taxon>Dikarya</taxon>
        <taxon>Ascomycota</taxon>
        <taxon>Pezizomycotina</taxon>
        <taxon>Dothideomycetes</taxon>
        <taxon>Dothideomycetidae</taxon>
        <taxon>Dothideales</taxon>
        <taxon>Saccotheciaceae</taxon>
        <taxon>Aureobasidium</taxon>
    </lineage>
</organism>
<dbReference type="STRING" id="1043005.A0A074YSP8"/>
<dbReference type="OrthoDB" id="5397846at2759"/>
<feature type="region of interest" description="Disordered" evidence="1">
    <location>
        <begin position="52"/>
        <end position="74"/>
    </location>
</feature>
<feature type="compositionally biased region" description="Basic residues" evidence="1">
    <location>
        <begin position="113"/>
        <end position="122"/>
    </location>
</feature>
<dbReference type="GeneID" id="25362885"/>
<evidence type="ECO:0000256" key="1">
    <source>
        <dbReference type="SAM" id="MobiDB-lite"/>
    </source>
</evidence>
<reference evidence="2 3" key="1">
    <citation type="journal article" date="2014" name="BMC Genomics">
        <title>Genome sequencing of four Aureobasidium pullulans varieties: biotechnological potential, stress tolerance, and description of new species.</title>
        <authorList>
            <person name="Gostin Ar C."/>
            <person name="Ohm R.A."/>
            <person name="Kogej T."/>
            <person name="Sonjak S."/>
            <person name="Turk M."/>
            <person name="Zajc J."/>
            <person name="Zalar P."/>
            <person name="Grube M."/>
            <person name="Sun H."/>
            <person name="Han J."/>
            <person name="Sharma A."/>
            <person name="Chiniquy J."/>
            <person name="Ngan C.Y."/>
            <person name="Lipzen A."/>
            <person name="Barry K."/>
            <person name="Grigoriev I.V."/>
            <person name="Gunde-Cimerman N."/>
        </authorList>
    </citation>
    <scope>NUCLEOTIDE SEQUENCE [LARGE SCALE GENOMIC DNA]</scope>
    <source>
        <strain evidence="2 3">EXF-2481</strain>
    </source>
</reference>
<feature type="region of interest" description="Disordered" evidence="1">
    <location>
        <begin position="90"/>
        <end position="129"/>
    </location>
</feature>
<dbReference type="Proteomes" id="UP000030641">
    <property type="component" value="Unassembled WGS sequence"/>
</dbReference>
<accession>A0A074YSP8</accession>
<proteinExistence type="predicted"/>
<evidence type="ECO:0000313" key="2">
    <source>
        <dbReference type="EMBL" id="KER00706.1"/>
    </source>
</evidence>
<protein>
    <submittedName>
        <fullName evidence="2">Uncharacterized protein</fullName>
    </submittedName>
</protein>
<name>A0A074YSP8_AURSE</name>
<dbReference type="AlphaFoldDB" id="A0A074YSP8"/>
<dbReference type="EMBL" id="KL584749">
    <property type="protein sequence ID" value="KER00706.1"/>
    <property type="molecule type" value="Genomic_DNA"/>
</dbReference>
<dbReference type="PANTHER" id="PTHR42085:SF8">
    <property type="entry name" value="F-BOX DOMAIN-CONTAINING PROTEIN"/>
    <property type="match status" value="1"/>
</dbReference>
<sequence length="420" mass="46789">MPLGGASLSSLSASERQQVLDTFRDSGNSTTAAAIVCSLLLQKRKHTEMENDDLITGGPTINPEMAAPSSRLRKRARVSYVEPAEFDIESDADSGYNSDSSVEWGPRSNAKQTKTKSHRKEKPTKPVKPFPFLSLPTELRNKIYFLALEDPNGMVLGEGWRAHRRVPVRTQHFGHGNKDLYAGLSNLTPSEPLPDGTLPDSKESQRTLIPSILAVNKQIYAEAAAILYAQPLHFINTVALHSFLAPMSDQTASLIRNITVHTYETWGRGVRKAMNVSALTLLRSCKNIEHLRIEAFHHYYFSSSMSPRESGAWHGALMARQMYRDGSFFFERLGAAKALKVLYLPEMHKEISRQHSWSTQVYDDEVETWKCVNIAFAEELTSLIDGRGKGIKRGKKRSRAAAFNVQNLASGSAPLLFAQT</sequence>
<keyword evidence="3" id="KW-1185">Reference proteome</keyword>
<dbReference type="InterPro" id="IPR038883">
    <property type="entry name" value="AN11006-like"/>
</dbReference>
<dbReference type="OMA" id="HYFLEAY"/>
<dbReference type="HOGENOM" id="CLU_709756_0_0_1"/>
<dbReference type="InParanoid" id="A0A074YSP8"/>
<gene>
    <name evidence="2" type="ORF">AUEXF2481DRAFT_24999</name>
</gene>
<dbReference type="PANTHER" id="PTHR42085">
    <property type="entry name" value="F-BOX DOMAIN-CONTAINING PROTEIN"/>
    <property type="match status" value="1"/>
</dbReference>
<evidence type="ECO:0000313" key="3">
    <source>
        <dbReference type="Proteomes" id="UP000030641"/>
    </source>
</evidence>
<dbReference type="RefSeq" id="XP_013349221.1">
    <property type="nucleotide sequence ID" value="XM_013493767.1"/>
</dbReference>